<feature type="domain" description="Ammonium transporter AmtB-like" evidence="9">
    <location>
        <begin position="39"/>
        <end position="301"/>
    </location>
</feature>
<feature type="transmembrane region" description="Helical" evidence="8">
    <location>
        <begin position="276"/>
        <end position="297"/>
    </location>
</feature>
<keyword evidence="5 8" id="KW-1133">Transmembrane helix</keyword>
<feature type="transmembrane region" description="Helical" evidence="8">
    <location>
        <begin position="437"/>
        <end position="460"/>
    </location>
</feature>
<dbReference type="PANTHER" id="PTHR43029:SF10">
    <property type="entry name" value="AMMONIUM TRANSPORTER MEP2"/>
    <property type="match status" value="1"/>
</dbReference>
<feature type="domain" description="Ammonium transporter AmtB-like" evidence="9">
    <location>
        <begin position="337"/>
        <end position="467"/>
    </location>
</feature>
<dbReference type="Proteomes" id="UP000800094">
    <property type="component" value="Unassembled WGS sequence"/>
</dbReference>
<dbReference type="GO" id="GO:0008519">
    <property type="term" value="F:ammonium channel activity"/>
    <property type="evidence" value="ECO:0007669"/>
    <property type="project" value="InterPro"/>
</dbReference>
<feature type="transmembrane region" description="Helical" evidence="8">
    <location>
        <begin position="391"/>
        <end position="417"/>
    </location>
</feature>
<keyword evidence="7" id="KW-0924">Ammonia transport</keyword>
<dbReference type="EMBL" id="ML987195">
    <property type="protein sequence ID" value="KAF2249181.1"/>
    <property type="molecule type" value="Genomic_DNA"/>
</dbReference>
<dbReference type="SUPFAM" id="SSF111352">
    <property type="entry name" value="Ammonium transporter"/>
    <property type="match status" value="1"/>
</dbReference>
<dbReference type="GeneID" id="54575289"/>
<evidence type="ECO:0000256" key="4">
    <source>
        <dbReference type="ARBA" id="ARBA00022692"/>
    </source>
</evidence>
<feature type="transmembrane region" description="Helical" evidence="8">
    <location>
        <begin position="338"/>
        <end position="356"/>
    </location>
</feature>
<dbReference type="Gene3D" id="1.10.3430.10">
    <property type="entry name" value="Ammonium transporter AmtB like domains"/>
    <property type="match status" value="1"/>
</dbReference>
<dbReference type="PANTHER" id="PTHR43029">
    <property type="entry name" value="AMMONIUM TRANSPORTER MEP2"/>
    <property type="match status" value="1"/>
</dbReference>
<evidence type="ECO:0000256" key="1">
    <source>
        <dbReference type="ARBA" id="ARBA00004141"/>
    </source>
</evidence>
<feature type="transmembrane region" description="Helical" evidence="8">
    <location>
        <begin position="38"/>
        <end position="59"/>
    </location>
</feature>
<evidence type="ECO:0000259" key="9">
    <source>
        <dbReference type="Pfam" id="PF00909"/>
    </source>
</evidence>
<evidence type="ECO:0000256" key="6">
    <source>
        <dbReference type="ARBA" id="ARBA00023136"/>
    </source>
</evidence>
<proteinExistence type="inferred from homology"/>
<comment type="similarity">
    <text evidence="2">Belongs to the ammonia transporter channel (TC 1.A.11.2) family.</text>
</comment>
<dbReference type="Pfam" id="PF00909">
    <property type="entry name" value="Ammonium_transp"/>
    <property type="match status" value="2"/>
</dbReference>
<dbReference type="InterPro" id="IPR001905">
    <property type="entry name" value="Ammonium_transpt"/>
</dbReference>
<feature type="transmembrane region" description="Helical" evidence="8">
    <location>
        <begin position="71"/>
        <end position="93"/>
    </location>
</feature>
<sequence>MDASIRTFEVVPNHRFNINATDEEIRRRPTLYYDGADIVWMMVCSALVLLMVPGISLHYSGTSKKANINMTWMPIITTSIVGLVWFLWGYAIAFSPSGSGFWGGSSGAALHEVLTRPVGNAQGPQIPELVYALFQGMFACFTASILSGATIYKERTLKWALFVVLWVTLVYCPIAHSSWSPDGWANKAGALDFAGGTPVHITAGTSALAYALFFRLQLHRYNRRARAQGSTERPVLNWIQKEDKEHVPTVVIGTVLLWLGWFGFNGGSAMGANMRAVSAIFSTQLAACAGGVSASLLDNLYNRAKLFEIEEEREQKGQPSLTESERDVYRQRFFKRMVLSFCNGVVAGLVAVTPAAGYISPYLAPIFGVFGSICSSYAIRLSKHLFDSLDIFAIHTVGGFVGMILTAFFADAGVVALDGYSAIDGGFINHHWVQLGIQLVDAVAAMAYSFCITFLILCLMHFRSWFRKSLAEPILVLD</sequence>
<reference evidence="10" key="1">
    <citation type="journal article" date="2020" name="Stud. Mycol.">
        <title>101 Dothideomycetes genomes: a test case for predicting lifestyles and emergence of pathogens.</title>
        <authorList>
            <person name="Haridas S."/>
            <person name="Albert R."/>
            <person name="Binder M."/>
            <person name="Bloem J."/>
            <person name="Labutti K."/>
            <person name="Salamov A."/>
            <person name="Andreopoulos B."/>
            <person name="Baker S."/>
            <person name="Barry K."/>
            <person name="Bills G."/>
            <person name="Bluhm B."/>
            <person name="Cannon C."/>
            <person name="Castanera R."/>
            <person name="Culley D."/>
            <person name="Daum C."/>
            <person name="Ezra D."/>
            <person name="Gonzalez J."/>
            <person name="Henrissat B."/>
            <person name="Kuo A."/>
            <person name="Liang C."/>
            <person name="Lipzen A."/>
            <person name="Lutzoni F."/>
            <person name="Magnuson J."/>
            <person name="Mondo S."/>
            <person name="Nolan M."/>
            <person name="Ohm R."/>
            <person name="Pangilinan J."/>
            <person name="Park H.-J."/>
            <person name="Ramirez L."/>
            <person name="Alfaro M."/>
            <person name="Sun H."/>
            <person name="Tritt A."/>
            <person name="Yoshinaga Y."/>
            <person name="Zwiers L.-H."/>
            <person name="Turgeon B."/>
            <person name="Goodwin S."/>
            <person name="Spatafora J."/>
            <person name="Crous P."/>
            <person name="Grigoriev I."/>
        </authorList>
    </citation>
    <scope>NUCLEOTIDE SEQUENCE</scope>
    <source>
        <strain evidence="10">CBS 122368</strain>
    </source>
</reference>
<keyword evidence="4 8" id="KW-0812">Transmembrane</keyword>
<keyword evidence="6 8" id="KW-0472">Membrane</keyword>
<dbReference type="AlphaFoldDB" id="A0A6A6IFG6"/>
<evidence type="ECO:0000313" key="11">
    <source>
        <dbReference type="Proteomes" id="UP000800094"/>
    </source>
</evidence>
<evidence type="ECO:0000256" key="3">
    <source>
        <dbReference type="ARBA" id="ARBA00022448"/>
    </source>
</evidence>
<evidence type="ECO:0000256" key="2">
    <source>
        <dbReference type="ARBA" id="ARBA00005887"/>
    </source>
</evidence>
<dbReference type="OrthoDB" id="534912at2759"/>
<accession>A0A6A6IFG6</accession>
<feature type="transmembrane region" description="Helical" evidence="8">
    <location>
        <begin position="159"/>
        <end position="179"/>
    </location>
</feature>
<protein>
    <submittedName>
        <fullName evidence="10">Rh-like protein/ammonium transporter</fullName>
    </submittedName>
</protein>
<evidence type="ECO:0000256" key="8">
    <source>
        <dbReference type="SAM" id="Phobius"/>
    </source>
</evidence>
<organism evidence="10 11">
    <name type="scientific">Trematosphaeria pertusa</name>
    <dbReference type="NCBI Taxonomy" id="390896"/>
    <lineage>
        <taxon>Eukaryota</taxon>
        <taxon>Fungi</taxon>
        <taxon>Dikarya</taxon>
        <taxon>Ascomycota</taxon>
        <taxon>Pezizomycotina</taxon>
        <taxon>Dothideomycetes</taxon>
        <taxon>Pleosporomycetidae</taxon>
        <taxon>Pleosporales</taxon>
        <taxon>Massarineae</taxon>
        <taxon>Trematosphaeriaceae</taxon>
        <taxon>Trematosphaeria</taxon>
    </lineage>
</organism>
<feature type="transmembrane region" description="Helical" evidence="8">
    <location>
        <begin position="247"/>
        <end position="264"/>
    </location>
</feature>
<evidence type="ECO:0000256" key="5">
    <source>
        <dbReference type="ARBA" id="ARBA00022989"/>
    </source>
</evidence>
<gene>
    <name evidence="10" type="ORF">BU26DRAFT_313511</name>
</gene>
<dbReference type="InterPro" id="IPR024041">
    <property type="entry name" value="NH4_transpt_AmtB-like_dom"/>
</dbReference>
<feature type="transmembrane region" description="Helical" evidence="8">
    <location>
        <begin position="199"/>
        <end position="216"/>
    </location>
</feature>
<dbReference type="RefSeq" id="XP_033684185.1">
    <property type="nucleotide sequence ID" value="XM_033821959.1"/>
</dbReference>
<comment type="subcellular location">
    <subcellularLocation>
        <location evidence="1">Membrane</location>
        <topology evidence="1">Multi-pass membrane protein</topology>
    </subcellularLocation>
</comment>
<name>A0A6A6IFG6_9PLEO</name>
<evidence type="ECO:0000256" key="7">
    <source>
        <dbReference type="ARBA" id="ARBA00023177"/>
    </source>
</evidence>
<keyword evidence="3" id="KW-0813">Transport</keyword>
<dbReference type="GO" id="GO:0005886">
    <property type="term" value="C:plasma membrane"/>
    <property type="evidence" value="ECO:0007669"/>
    <property type="project" value="TreeGrafter"/>
</dbReference>
<evidence type="ECO:0000313" key="10">
    <source>
        <dbReference type="EMBL" id="KAF2249181.1"/>
    </source>
</evidence>
<feature type="transmembrane region" description="Helical" evidence="8">
    <location>
        <begin position="362"/>
        <end position="379"/>
    </location>
</feature>
<keyword evidence="11" id="KW-1185">Reference proteome</keyword>
<feature type="transmembrane region" description="Helical" evidence="8">
    <location>
        <begin position="129"/>
        <end position="152"/>
    </location>
</feature>
<dbReference type="InterPro" id="IPR029020">
    <property type="entry name" value="Ammonium/urea_transptr"/>
</dbReference>